<dbReference type="Proteomes" id="UP000026960">
    <property type="component" value="Chromosome 11"/>
</dbReference>
<proteinExistence type="predicted"/>
<evidence type="ECO:0000256" key="2">
    <source>
        <dbReference type="SAM" id="Phobius"/>
    </source>
</evidence>
<reference evidence="3" key="1">
    <citation type="journal article" date="2009" name="Rice">
        <title>De Novo Next Generation Sequencing of Plant Genomes.</title>
        <authorList>
            <person name="Rounsley S."/>
            <person name="Marri P.R."/>
            <person name="Yu Y."/>
            <person name="He R."/>
            <person name="Sisneros N."/>
            <person name="Goicoechea J.L."/>
            <person name="Lee S.J."/>
            <person name="Angelova A."/>
            <person name="Kudrna D."/>
            <person name="Luo M."/>
            <person name="Affourtit J."/>
            <person name="Desany B."/>
            <person name="Knight J."/>
            <person name="Niazi F."/>
            <person name="Egholm M."/>
            <person name="Wing R.A."/>
        </authorList>
    </citation>
    <scope>NUCLEOTIDE SEQUENCE [LARGE SCALE GENOMIC DNA]</scope>
    <source>
        <strain evidence="3">cv. IRGC 105608</strain>
    </source>
</reference>
<organism evidence="3">
    <name type="scientific">Oryza barthii</name>
    <dbReference type="NCBI Taxonomy" id="65489"/>
    <lineage>
        <taxon>Eukaryota</taxon>
        <taxon>Viridiplantae</taxon>
        <taxon>Streptophyta</taxon>
        <taxon>Embryophyta</taxon>
        <taxon>Tracheophyta</taxon>
        <taxon>Spermatophyta</taxon>
        <taxon>Magnoliopsida</taxon>
        <taxon>Liliopsida</taxon>
        <taxon>Poales</taxon>
        <taxon>Poaceae</taxon>
        <taxon>BOP clade</taxon>
        <taxon>Oryzoideae</taxon>
        <taxon>Oryzeae</taxon>
        <taxon>Oryzinae</taxon>
        <taxon>Oryza</taxon>
    </lineage>
</organism>
<dbReference type="AlphaFoldDB" id="A0A0D3HP42"/>
<keyword evidence="4" id="KW-1185">Reference proteome</keyword>
<keyword evidence="2" id="KW-1133">Transmembrane helix</keyword>
<sequence>MAAGRRGRGNRDGVAVGLSTATAARRWGSPRLRRRATASPDPVAPLPNLAGVTGDGLGRRRQVAGEGLLRRGLVGDDGIGSAAAHVQSTVAPVRLSVERAPAPAAAVLAGGTRPTAVLPVTGTAPPSPSLLFLQIRFSSSVVLLPVLIGGATPAPLFLGAPPFLG</sequence>
<dbReference type="Gramene" id="OBART11G20240.1">
    <property type="protein sequence ID" value="OBART11G20240.1"/>
    <property type="gene ID" value="OBART11G20240"/>
</dbReference>
<feature type="region of interest" description="Disordered" evidence="1">
    <location>
        <begin position="25"/>
        <end position="54"/>
    </location>
</feature>
<evidence type="ECO:0000313" key="3">
    <source>
        <dbReference type="EnsemblPlants" id="OBART11G20240.1"/>
    </source>
</evidence>
<keyword evidence="2" id="KW-0812">Transmembrane</keyword>
<evidence type="ECO:0000313" key="4">
    <source>
        <dbReference type="Proteomes" id="UP000026960"/>
    </source>
</evidence>
<dbReference type="EnsemblPlants" id="OBART11G20240.1">
    <property type="protein sequence ID" value="OBART11G20240.1"/>
    <property type="gene ID" value="OBART11G20240"/>
</dbReference>
<accession>A0A0D3HP42</accession>
<reference evidence="3" key="2">
    <citation type="submission" date="2015-03" db="UniProtKB">
        <authorList>
            <consortium name="EnsemblPlants"/>
        </authorList>
    </citation>
    <scope>IDENTIFICATION</scope>
</reference>
<evidence type="ECO:0000256" key="1">
    <source>
        <dbReference type="SAM" id="MobiDB-lite"/>
    </source>
</evidence>
<dbReference type="HOGENOM" id="CLU_1368179_0_0_1"/>
<name>A0A0D3HP42_9ORYZ</name>
<feature type="transmembrane region" description="Helical" evidence="2">
    <location>
        <begin position="141"/>
        <end position="164"/>
    </location>
</feature>
<dbReference type="PaxDb" id="65489-OBART11G20240.1"/>
<keyword evidence="2" id="KW-0472">Membrane</keyword>
<protein>
    <submittedName>
        <fullName evidence="3">Uncharacterized protein</fullName>
    </submittedName>
</protein>